<dbReference type="PROSITE" id="PS01156">
    <property type="entry name" value="TONB_DEPENDENT_REC_2"/>
    <property type="match status" value="1"/>
</dbReference>
<keyword evidence="8" id="KW-0408">Iron</keyword>
<feature type="domain" description="TonB-dependent receptor-like beta-barrel" evidence="18">
    <location>
        <begin position="243"/>
        <end position="684"/>
    </location>
</feature>
<evidence type="ECO:0000256" key="11">
    <source>
        <dbReference type="ARBA" id="ARBA00023136"/>
    </source>
</evidence>
<dbReference type="InterPro" id="IPR010105">
    <property type="entry name" value="TonB_sidphr_rcpt"/>
</dbReference>
<comment type="subcellular location">
    <subcellularLocation>
        <location evidence="1 14">Cell outer membrane</location>
        <topology evidence="1 14">Multi-pass membrane protein</topology>
    </subcellularLocation>
</comment>
<dbReference type="PANTHER" id="PTHR32552:SF68">
    <property type="entry name" value="FERRICHROME OUTER MEMBRANE TRANSPORTER_PHAGE RECEPTOR"/>
    <property type="match status" value="1"/>
</dbReference>
<feature type="domain" description="TonB-dependent receptor plug" evidence="19">
    <location>
        <begin position="77"/>
        <end position="172"/>
    </location>
</feature>
<evidence type="ECO:0000256" key="2">
    <source>
        <dbReference type="ARBA" id="ARBA00009810"/>
    </source>
</evidence>
<evidence type="ECO:0000259" key="19">
    <source>
        <dbReference type="Pfam" id="PF07715"/>
    </source>
</evidence>
<keyword evidence="4 14" id="KW-1134">Transmembrane beta strand</keyword>
<name>A0ABY0SS26_9PSED</name>
<dbReference type="NCBIfam" id="TIGR01783">
    <property type="entry name" value="TonB-siderophor"/>
    <property type="match status" value="1"/>
</dbReference>
<dbReference type="InterPro" id="IPR010917">
    <property type="entry name" value="TonB_rcpt_CS"/>
</dbReference>
<keyword evidence="7 17" id="KW-0732">Signal</keyword>
<protein>
    <submittedName>
        <fullName evidence="20">Iron complex outermembrane recepter protein</fullName>
    </submittedName>
</protein>
<comment type="similarity">
    <text evidence="2 14 16">Belongs to the TonB-dependent receptor family.</text>
</comment>
<evidence type="ECO:0000256" key="6">
    <source>
        <dbReference type="ARBA" id="ARBA00022692"/>
    </source>
</evidence>
<dbReference type="Gene3D" id="2.170.130.10">
    <property type="entry name" value="TonB-dependent receptor, plug domain"/>
    <property type="match status" value="1"/>
</dbReference>
<keyword evidence="10 16" id="KW-0798">TonB box</keyword>
<organism evidence="20 21">
    <name type="scientific">Pseudomonas extremorientalis</name>
    <dbReference type="NCBI Taxonomy" id="169669"/>
    <lineage>
        <taxon>Bacteria</taxon>
        <taxon>Pseudomonadati</taxon>
        <taxon>Pseudomonadota</taxon>
        <taxon>Gammaproteobacteria</taxon>
        <taxon>Pseudomonadales</taxon>
        <taxon>Pseudomonadaceae</taxon>
        <taxon>Pseudomonas</taxon>
    </lineage>
</organism>
<keyword evidence="9" id="KW-0406">Ion transport</keyword>
<feature type="short sequence motif" description="TonB C-terminal box" evidence="15">
    <location>
        <begin position="698"/>
        <end position="715"/>
    </location>
</feature>
<keyword evidence="6 14" id="KW-0812">Transmembrane</keyword>
<evidence type="ECO:0000256" key="4">
    <source>
        <dbReference type="ARBA" id="ARBA00022452"/>
    </source>
</evidence>
<sequence length="715" mass="79282">MQSITINVLFFSQTTRIHFLMPAPRLTPITLGLSVLLSAGFACAATTLPETSISAEADEDDPRVKETSTATRTATPVRYVPQAIDSVKTESLRAYGTNDLGQALSGIPNVSSGADTRFDSLRIRGFDASNDFYLDGIRDDSQYVRDLHNIERIEVLKGPAAVLYGRGGQGGIVNRVSKLPGAGHKSSIEAQGGSNDLRSLYADLSTDPTDDISLRLNMGNQDNNSWRDGVSGNRQLFAPSMSWQLTPDLNWLVQYEYSRYNRTPDRGVPGVNGRPADVSRSTTYFDSRDYIDDKSQSLRSRLAYELNDNWQLRQTLGVFKLDSDFDNTYQTAYVPATNSVTRQRWQQDLTTRNLFNNVELEGGFSTFGLEHRLLTGLELGSQRRDPKLYTATAVSRGGQAVPSLDLNQPNRHLSHNGRMSVSSNNHTEVESRAVYVQDQLRLNDQWQLLAGLRYDRFEVDTRNKILNTQQAVDSHSTSPRFGVVWTPLEHHSFYASWSKTFSPAGGGLIGITPNAAGSVNDLSPELTKQKEIGVKSDWLDDRLSTTLAVYELELYNRRTSDPLDRTITLLSGLQRSRGVELTATGKIVGNWYVRGGIGLQDATVVKDNNGFEGKRVSDVAKRNGSLFITWKPEMGWYAETGLTLVGDRYADSLNTVVLPGYGRWDALAGFRQKEWDVRAALNNIADNTYYASATSVAQIQPGEPRSVVVTGTYSF</sequence>
<evidence type="ECO:0000256" key="10">
    <source>
        <dbReference type="ARBA" id="ARBA00023077"/>
    </source>
</evidence>
<keyword evidence="12" id="KW-0675">Receptor</keyword>
<reference evidence="20 21" key="1">
    <citation type="submission" date="2016-10" db="EMBL/GenBank/DDBJ databases">
        <authorList>
            <person name="Varghese N."/>
            <person name="Submissions S."/>
        </authorList>
    </citation>
    <scope>NUCLEOTIDE SEQUENCE [LARGE SCALE GENOMIC DNA]</scope>
    <source>
        <strain evidence="20 21">BS2774</strain>
    </source>
</reference>
<keyword evidence="13 14" id="KW-0998">Cell outer membrane</keyword>
<dbReference type="InterPro" id="IPR037066">
    <property type="entry name" value="Plug_dom_sf"/>
</dbReference>
<dbReference type="InterPro" id="IPR039426">
    <property type="entry name" value="TonB-dep_rcpt-like"/>
</dbReference>
<evidence type="ECO:0000313" key="21">
    <source>
        <dbReference type="Proteomes" id="UP000182654"/>
    </source>
</evidence>
<proteinExistence type="inferred from homology"/>
<gene>
    <name evidence="20" type="ORF">SAMN04490184_3805</name>
</gene>
<dbReference type="InterPro" id="IPR012910">
    <property type="entry name" value="Plug_dom"/>
</dbReference>
<dbReference type="InterPro" id="IPR036942">
    <property type="entry name" value="Beta-barrel_TonB_sf"/>
</dbReference>
<dbReference type="Pfam" id="PF07715">
    <property type="entry name" value="Plug"/>
    <property type="match status" value="1"/>
</dbReference>
<keyword evidence="3 14" id="KW-0813">Transport</keyword>
<dbReference type="EMBL" id="LT629708">
    <property type="protein sequence ID" value="SDP55435.1"/>
    <property type="molecule type" value="Genomic_DNA"/>
</dbReference>
<evidence type="ECO:0000256" key="8">
    <source>
        <dbReference type="ARBA" id="ARBA00023004"/>
    </source>
</evidence>
<evidence type="ECO:0000256" key="7">
    <source>
        <dbReference type="ARBA" id="ARBA00022729"/>
    </source>
</evidence>
<evidence type="ECO:0000256" key="12">
    <source>
        <dbReference type="ARBA" id="ARBA00023170"/>
    </source>
</evidence>
<dbReference type="Proteomes" id="UP000182654">
    <property type="component" value="Chromosome I"/>
</dbReference>
<keyword evidence="11 14" id="KW-0472">Membrane</keyword>
<evidence type="ECO:0000256" key="9">
    <source>
        <dbReference type="ARBA" id="ARBA00023065"/>
    </source>
</evidence>
<evidence type="ECO:0000256" key="1">
    <source>
        <dbReference type="ARBA" id="ARBA00004571"/>
    </source>
</evidence>
<keyword evidence="21" id="KW-1185">Reference proteome</keyword>
<evidence type="ECO:0000259" key="18">
    <source>
        <dbReference type="Pfam" id="PF00593"/>
    </source>
</evidence>
<evidence type="ECO:0000256" key="16">
    <source>
        <dbReference type="RuleBase" id="RU003357"/>
    </source>
</evidence>
<dbReference type="PROSITE" id="PS52016">
    <property type="entry name" value="TONB_DEPENDENT_REC_3"/>
    <property type="match status" value="1"/>
</dbReference>
<accession>A0ABY0SS26</accession>
<evidence type="ECO:0000256" key="17">
    <source>
        <dbReference type="SAM" id="SignalP"/>
    </source>
</evidence>
<dbReference type="PANTHER" id="PTHR32552">
    <property type="entry name" value="FERRICHROME IRON RECEPTOR-RELATED"/>
    <property type="match status" value="1"/>
</dbReference>
<evidence type="ECO:0000313" key="20">
    <source>
        <dbReference type="EMBL" id="SDP55435.1"/>
    </source>
</evidence>
<keyword evidence="5" id="KW-0410">Iron transport</keyword>
<evidence type="ECO:0000256" key="5">
    <source>
        <dbReference type="ARBA" id="ARBA00022496"/>
    </source>
</evidence>
<evidence type="ECO:0000256" key="3">
    <source>
        <dbReference type="ARBA" id="ARBA00022448"/>
    </source>
</evidence>
<feature type="chain" id="PRO_5046838882" evidence="17">
    <location>
        <begin position="45"/>
        <end position="715"/>
    </location>
</feature>
<evidence type="ECO:0000256" key="14">
    <source>
        <dbReference type="PROSITE-ProRule" id="PRU01360"/>
    </source>
</evidence>
<evidence type="ECO:0000256" key="13">
    <source>
        <dbReference type="ARBA" id="ARBA00023237"/>
    </source>
</evidence>
<dbReference type="SUPFAM" id="SSF56935">
    <property type="entry name" value="Porins"/>
    <property type="match status" value="1"/>
</dbReference>
<feature type="signal peptide" evidence="17">
    <location>
        <begin position="1"/>
        <end position="44"/>
    </location>
</feature>
<dbReference type="CDD" id="cd01347">
    <property type="entry name" value="ligand_gated_channel"/>
    <property type="match status" value="1"/>
</dbReference>
<evidence type="ECO:0000256" key="15">
    <source>
        <dbReference type="PROSITE-ProRule" id="PRU10144"/>
    </source>
</evidence>
<dbReference type="Pfam" id="PF00593">
    <property type="entry name" value="TonB_dep_Rec_b-barrel"/>
    <property type="match status" value="1"/>
</dbReference>
<dbReference type="Gene3D" id="2.40.170.20">
    <property type="entry name" value="TonB-dependent receptor, beta-barrel domain"/>
    <property type="match status" value="1"/>
</dbReference>
<dbReference type="InterPro" id="IPR000531">
    <property type="entry name" value="Beta-barrel_TonB"/>
</dbReference>